<keyword evidence="2" id="KW-1185">Reference proteome</keyword>
<dbReference type="STRING" id="215200.SAMN05216454_11419"/>
<reference evidence="1 2" key="1">
    <citation type="submission" date="2016-10" db="EMBL/GenBank/DDBJ databases">
        <authorList>
            <person name="de Groot N.N."/>
        </authorList>
    </citation>
    <scope>NUCLEOTIDE SEQUENCE [LARGE SCALE GENOMIC DNA]</scope>
    <source>
        <strain evidence="1 2">Calf135</strain>
    </source>
</reference>
<evidence type="ECO:0000313" key="2">
    <source>
        <dbReference type="Proteomes" id="UP000199512"/>
    </source>
</evidence>
<dbReference type="Proteomes" id="UP000199512">
    <property type="component" value="Unassembled WGS sequence"/>
</dbReference>
<dbReference type="EMBL" id="FODF01000014">
    <property type="protein sequence ID" value="SEN80150.1"/>
    <property type="molecule type" value="Genomic_DNA"/>
</dbReference>
<name>A0A1H8JHF6_9FIRM</name>
<dbReference type="Gene3D" id="3.30.2220.30">
    <property type="match status" value="1"/>
</dbReference>
<dbReference type="OrthoDB" id="1807498at2"/>
<accession>A0A1H8JHF6</accession>
<protein>
    <submittedName>
        <fullName evidence="1">Phage XkdN-like tail assembly chaperone protein, TAC</fullName>
    </submittedName>
</protein>
<dbReference type="InterPro" id="IPR014986">
    <property type="entry name" value="XkdN-like"/>
</dbReference>
<organism evidence="1 2">
    <name type="scientific">Peptostreptococcus russellii</name>
    <dbReference type="NCBI Taxonomy" id="215200"/>
    <lineage>
        <taxon>Bacteria</taxon>
        <taxon>Bacillati</taxon>
        <taxon>Bacillota</taxon>
        <taxon>Clostridia</taxon>
        <taxon>Peptostreptococcales</taxon>
        <taxon>Peptostreptococcaceae</taxon>
        <taxon>Peptostreptococcus</taxon>
    </lineage>
</organism>
<dbReference type="InterPro" id="IPR038559">
    <property type="entry name" value="XkdN-like_sf"/>
</dbReference>
<dbReference type="RefSeq" id="WP_091975923.1">
    <property type="nucleotide sequence ID" value="NZ_FODF01000014.1"/>
</dbReference>
<dbReference type="Pfam" id="PF08890">
    <property type="entry name" value="Phage_TAC_5"/>
    <property type="match status" value="1"/>
</dbReference>
<sequence>MSKFQAFLKGNSKRIKTKNVIISDAFLDENGKIVPFTIRTLPTNLVSKWQNEFSSLNENGEAEFDTAGYNKKIMIEAVVFPDLKNQELQDSYGVIGEGALLDEMLLYGEQTKLIQEINVLNGFKTIDEKVKEIKN</sequence>
<dbReference type="AlphaFoldDB" id="A0A1H8JHF6"/>
<gene>
    <name evidence="1" type="ORF">SAMN05216454_11419</name>
</gene>
<evidence type="ECO:0000313" key="1">
    <source>
        <dbReference type="EMBL" id="SEN80150.1"/>
    </source>
</evidence>
<proteinExistence type="predicted"/>